<accession>A0ABU2EPS4</accession>
<organism evidence="1 2">
    <name type="scientific">Herbaspirillum huttiense subsp. lycopersici</name>
    <dbReference type="NCBI Taxonomy" id="3074428"/>
    <lineage>
        <taxon>Bacteria</taxon>
        <taxon>Pseudomonadati</taxon>
        <taxon>Pseudomonadota</taxon>
        <taxon>Betaproteobacteria</taxon>
        <taxon>Burkholderiales</taxon>
        <taxon>Oxalobacteraceae</taxon>
        <taxon>Herbaspirillum</taxon>
    </lineage>
</organism>
<gene>
    <name evidence="1" type="ORF">RI048_18140</name>
</gene>
<evidence type="ECO:0008006" key="3">
    <source>
        <dbReference type="Google" id="ProtNLM"/>
    </source>
</evidence>
<reference evidence="1" key="1">
    <citation type="submission" date="2023-09" db="EMBL/GenBank/DDBJ databases">
        <title>Description of first Herbaspirillum huttiense subsp. nephrolepsisexaltata and Herbaspirillum huttiense subsp. lycopersicon.</title>
        <authorList>
            <person name="Poudel M."/>
            <person name="Sharma A."/>
            <person name="Goss E."/>
            <person name="Tapia J.H."/>
            <person name="Harmon C.M."/>
            <person name="Jones J.B."/>
        </authorList>
    </citation>
    <scope>NUCLEOTIDE SEQUENCE</scope>
    <source>
        <strain evidence="1">SE1</strain>
    </source>
</reference>
<evidence type="ECO:0000313" key="1">
    <source>
        <dbReference type="EMBL" id="MDR9850157.1"/>
    </source>
</evidence>
<sequence>MELVTTEKKDGSAVPGYSTFRLLNSRDEILHEVSYHAQFFVDLYLGDFTASVDRDLGTWDFFVGLMRGVEEIASKCVENPELIGPDLDQICVPTGATCPRTGFWLVTDLFDDKKRIEEGKPMPTSLGRDVVWEWLSVDIVPPCTTAIQKKTGRVLLYWQRPSCRSEQRLQTSLRLN</sequence>
<dbReference type="Proteomes" id="UP001246576">
    <property type="component" value="Unassembled WGS sequence"/>
</dbReference>
<protein>
    <recommendedName>
        <fullName evidence="3">Immunity protein 7 of polymorphic toxin system</fullName>
    </recommendedName>
</protein>
<dbReference type="RefSeq" id="WP_310840659.1">
    <property type="nucleotide sequence ID" value="NZ_JAVLSJ010000009.1"/>
</dbReference>
<comment type="caution">
    <text evidence="1">The sequence shown here is derived from an EMBL/GenBank/DDBJ whole genome shotgun (WGS) entry which is preliminary data.</text>
</comment>
<keyword evidence="2" id="KW-1185">Reference proteome</keyword>
<name>A0ABU2EPS4_9BURK</name>
<evidence type="ECO:0000313" key="2">
    <source>
        <dbReference type="Proteomes" id="UP001246576"/>
    </source>
</evidence>
<dbReference type="EMBL" id="JAVLSJ010000009">
    <property type="protein sequence ID" value="MDR9850157.1"/>
    <property type="molecule type" value="Genomic_DNA"/>
</dbReference>
<proteinExistence type="predicted"/>